<dbReference type="InterPro" id="IPR011473">
    <property type="entry name" value="DUF1579"/>
</dbReference>
<evidence type="ECO:0000313" key="1">
    <source>
        <dbReference type="EMBL" id="MCF1714107.1"/>
    </source>
</evidence>
<reference evidence="1 2" key="1">
    <citation type="submission" date="2022-01" db="EMBL/GenBank/DDBJ databases">
        <title>Flavihumibacter sp. nov., isolated from sediment of a river.</title>
        <authorList>
            <person name="Liu H."/>
        </authorList>
    </citation>
    <scope>NUCLEOTIDE SEQUENCE [LARGE SCALE GENOMIC DNA]</scope>
    <source>
        <strain evidence="1 2">RY-1</strain>
    </source>
</reference>
<keyword evidence="2" id="KW-1185">Reference proteome</keyword>
<protein>
    <submittedName>
        <fullName evidence="1">DUF1579 domain-containing protein</fullName>
    </submittedName>
</protein>
<dbReference type="EMBL" id="JAKEVY010000001">
    <property type="protein sequence ID" value="MCF1714107.1"/>
    <property type="molecule type" value="Genomic_DNA"/>
</dbReference>
<name>A0ABS9BET0_9BACT</name>
<evidence type="ECO:0000313" key="2">
    <source>
        <dbReference type="Proteomes" id="UP001200145"/>
    </source>
</evidence>
<gene>
    <name evidence="1" type="ORF">L0U88_05660</name>
</gene>
<comment type="caution">
    <text evidence="1">The sequence shown here is derived from an EMBL/GenBank/DDBJ whole genome shotgun (WGS) entry which is preliminary data.</text>
</comment>
<dbReference type="Pfam" id="PF07617">
    <property type="entry name" value="DUF1579"/>
    <property type="match status" value="1"/>
</dbReference>
<proteinExistence type="predicted"/>
<accession>A0ABS9BET0</accession>
<dbReference type="Proteomes" id="UP001200145">
    <property type="component" value="Unassembled WGS sequence"/>
</dbReference>
<sequence length="164" mass="18760">MEKMSFAISQERGKHKDLQAFVGKWKGVSRVWLEAGQLSDESPIEGTIEPVLDGRFLLHRYTTRFKDRDIEGLYLIGFDLQSNQFQVAWVDSFHMSTAIMFSKGNPNDQDFEVLGSFPDQQEPPQQWGWRTDMHFEGAELVIVAYIITPTGQSGKATEVRYQPA</sequence>
<organism evidence="1 2">
    <name type="scientific">Flavihumibacter fluminis</name>
    <dbReference type="NCBI Taxonomy" id="2909236"/>
    <lineage>
        <taxon>Bacteria</taxon>
        <taxon>Pseudomonadati</taxon>
        <taxon>Bacteroidota</taxon>
        <taxon>Chitinophagia</taxon>
        <taxon>Chitinophagales</taxon>
        <taxon>Chitinophagaceae</taxon>
        <taxon>Flavihumibacter</taxon>
    </lineage>
</organism>
<dbReference type="RefSeq" id="WP_234864634.1">
    <property type="nucleotide sequence ID" value="NZ_JAKEVY010000001.1"/>
</dbReference>